<dbReference type="SMART" id="SM00119">
    <property type="entry name" value="HECTc"/>
    <property type="match status" value="1"/>
</dbReference>
<dbReference type="PANTHER" id="PTHR11254:SF440">
    <property type="entry name" value="E3 UBIQUITIN-PROTEIN LIGASE NEDD-4"/>
    <property type="match status" value="1"/>
</dbReference>
<feature type="region of interest" description="Disordered" evidence="7">
    <location>
        <begin position="48"/>
        <end position="69"/>
    </location>
</feature>
<dbReference type="CDD" id="cd14279">
    <property type="entry name" value="CUE"/>
    <property type="match status" value="1"/>
</dbReference>
<dbReference type="Proteomes" id="UP001159427">
    <property type="component" value="Unassembled WGS sequence"/>
</dbReference>
<feature type="domain" description="HECT" evidence="8">
    <location>
        <begin position="242"/>
        <end position="515"/>
    </location>
</feature>
<accession>A0ABN8L9K9</accession>
<dbReference type="PANTHER" id="PTHR11254">
    <property type="entry name" value="HECT DOMAIN UBIQUITIN-PROTEIN LIGASE"/>
    <property type="match status" value="1"/>
</dbReference>
<feature type="compositionally biased region" description="Polar residues" evidence="7">
    <location>
        <begin position="49"/>
        <end position="69"/>
    </location>
</feature>
<evidence type="ECO:0000256" key="4">
    <source>
        <dbReference type="ARBA" id="ARBA00022679"/>
    </source>
</evidence>
<evidence type="ECO:0000256" key="1">
    <source>
        <dbReference type="ARBA" id="ARBA00000885"/>
    </source>
</evidence>
<dbReference type="PROSITE" id="PS50237">
    <property type="entry name" value="HECT"/>
    <property type="match status" value="1"/>
</dbReference>
<keyword evidence="10" id="KW-1185">Reference proteome</keyword>
<evidence type="ECO:0000256" key="5">
    <source>
        <dbReference type="ARBA" id="ARBA00022786"/>
    </source>
</evidence>
<dbReference type="EMBL" id="CALNXI010000003">
    <property type="protein sequence ID" value="CAH3013786.1"/>
    <property type="molecule type" value="Genomic_DNA"/>
</dbReference>
<dbReference type="InterPro" id="IPR035983">
    <property type="entry name" value="Hect_E3_ubiquitin_ligase"/>
</dbReference>
<dbReference type="Gene3D" id="3.90.1750.10">
    <property type="entry name" value="Hect, E3 ligase catalytic domains"/>
    <property type="match status" value="1"/>
</dbReference>
<dbReference type="EC" id="2.3.2.26" evidence="3"/>
<evidence type="ECO:0000259" key="8">
    <source>
        <dbReference type="PROSITE" id="PS50237"/>
    </source>
</evidence>
<protein>
    <recommendedName>
        <fullName evidence="3">HECT-type E3 ubiquitin transferase</fullName>
        <ecNumber evidence="3">2.3.2.26</ecNumber>
    </recommendedName>
</protein>
<name>A0ABN8L9K9_9CNID</name>
<organism evidence="9 10">
    <name type="scientific">Porites evermanni</name>
    <dbReference type="NCBI Taxonomy" id="104178"/>
    <lineage>
        <taxon>Eukaryota</taxon>
        <taxon>Metazoa</taxon>
        <taxon>Cnidaria</taxon>
        <taxon>Anthozoa</taxon>
        <taxon>Hexacorallia</taxon>
        <taxon>Scleractinia</taxon>
        <taxon>Fungiina</taxon>
        <taxon>Poritidae</taxon>
        <taxon>Porites</taxon>
    </lineage>
</organism>
<evidence type="ECO:0000256" key="7">
    <source>
        <dbReference type="SAM" id="MobiDB-lite"/>
    </source>
</evidence>
<reference evidence="9 10" key="1">
    <citation type="submission" date="2022-05" db="EMBL/GenBank/DDBJ databases">
        <authorList>
            <consortium name="Genoscope - CEA"/>
            <person name="William W."/>
        </authorList>
    </citation>
    <scope>NUCLEOTIDE SEQUENCE [LARGE SCALE GENOMIC DNA]</scope>
</reference>
<keyword evidence="5 6" id="KW-0833">Ubl conjugation pathway</keyword>
<evidence type="ECO:0000313" key="10">
    <source>
        <dbReference type="Proteomes" id="UP001159427"/>
    </source>
</evidence>
<comment type="pathway">
    <text evidence="2">Protein modification; protein ubiquitination.</text>
</comment>
<comment type="caution">
    <text evidence="9">The sequence shown here is derived from an EMBL/GenBank/DDBJ whole genome shotgun (WGS) entry which is preliminary data.</text>
</comment>
<dbReference type="InterPro" id="IPR000569">
    <property type="entry name" value="HECT_dom"/>
</dbReference>
<keyword evidence="4" id="KW-0808">Transferase</keyword>
<comment type="catalytic activity">
    <reaction evidence="1">
        <text>S-ubiquitinyl-[E2 ubiquitin-conjugating enzyme]-L-cysteine + [acceptor protein]-L-lysine = [E2 ubiquitin-conjugating enzyme]-L-cysteine + N(6)-ubiquitinyl-[acceptor protein]-L-lysine.</text>
        <dbReference type="EC" id="2.3.2.26"/>
    </reaction>
</comment>
<evidence type="ECO:0000313" key="9">
    <source>
        <dbReference type="EMBL" id="CAH3013786.1"/>
    </source>
</evidence>
<gene>
    <name evidence="9" type="ORF">PEVE_00022522</name>
</gene>
<evidence type="ECO:0000256" key="3">
    <source>
        <dbReference type="ARBA" id="ARBA00012485"/>
    </source>
</evidence>
<evidence type="ECO:0000256" key="6">
    <source>
        <dbReference type="PROSITE-ProRule" id="PRU00104"/>
    </source>
</evidence>
<proteinExistence type="predicted"/>
<dbReference type="InterPro" id="IPR050409">
    <property type="entry name" value="E3_ubiq-protein_ligase"/>
</dbReference>
<sequence>MAENTEGEILENLKKGMVDNTEGEVLENLKKVNESLCRVVHMLQGPYSGETSDATKSIPSTSLPRSSGSNTSSIFAEHQRLFGNAAVRTNPRVNQIAAALRFRPLNIFSAAIKALAALQDIFPEWDMTTLEGILRRCGGVVSDAVDMVFAEFPPMNVCSNVSSTATCEPVNYNLWYYAKEKSITTNNFEGGGRIDDSKVMKNVSACDLLRQLKEKVLKDGIQRITVARNTLWEDTVALFKSTRFDPTKSPRVKFEDEEGIDAGGLRREYFTLLMKAVTNHPALLEGQENKRAITYNTSALQSNLYFIAGRMIGCAIMHCDIGVPVFSKSMYYFISHETVDMTEMPHCAEDIPDCSVVELIRKVENAGCPQDLENLQDDLSELLQAAGWDKVLTYENRVAAMQLVAAHEAFYKRKLSIDQFCNGLDVLGMLNLIRSHPESMQPYFVHNTDTLLTPALLFNQFHNIDKVEDGTREVMRQHLKRSISECFDEFGSSKLVEFLMFATGLGALPPLGLDEKITIYYREDTCPHFFAET</sequence>
<evidence type="ECO:0000256" key="2">
    <source>
        <dbReference type="ARBA" id="ARBA00004906"/>
    </source>
</evidence>
<dbReference type="SUPFAM" id="SSF56204">
    <property type="entry name" value="Hect, E3 ligase catalytic domain"/>
    <property type="match status" value="1"/>
</dbReference>
<dbReference type="Pfam" id="PF00632">
    <property type="entry name" value="HECT"/>
    <property type="match status" value="1"/>
</dbReference>
<feature type="non-terminal residue" evidence="9">
    <location>
        <position position="533"/>
    </location>
</feature>
<comment type="caution">
    <text evidence="6">Lacks conserved residue(s) required for the propagation of feature annotation.</text>
</comment>